<dbReference type="InterPro" id="IPR004518">
    <property type="entry name" value="MazG-like_dom"/>
</dbReference>
<dbReference type="PANTHER" id="PTHR30522">
    <property type="entry name" value="NUCLEOSIDE TRIPHOSPHATE PYROPHOSPHOHYDROLASE"/>
    <property type="match status" value="1"/>
</dbReference>
<dbReference type="EMBL" id="KF901029">
    <property type="protein sequence ID" value="AIF15481.1"/>
    <property type="molecule type" value="Genomic_DNA"/>
</dbReference>
<dbReference type="SUPFAM" id="SSF101386">
    <property type="entry name" value="all-alpha NTP pyrophosphatases"/>
    <property type="match status" value="2"/>
</dbReference>
<dbReference type="AlphaFoldDB" id="A0A075HG78"/>
<dbReference type="GO" id="GO:0046052">
    <property type="term" value="P:UTP catabolic process"/>
    <property type="evidence" value="ECO:0007669"/>
    <property type="project" value="TreeGrafter"/>
</dbReference>
<proteinExistence type="predicted"/>
<dbReference type="InterPro" id="IPR048011">
    <property type="entry name" value="NTP-PPase_MazG-like_C"/>
</dbReference>
<dbReference type="CDD" id="cd11528">
    <property type="entry name" value="NTP-PPase_MazG_Nterm"/>
    <property type="match status" value="1"/>
</dbReference>
<name>A0A075HG78_9ARCH</name>
<dbReference type="PANTHER" id="PTHR30522:SF0">
    <property type="entry name" value="NUCLEOSIDE TRIPHOSPHATE PYROPHOSPHOHYDROLASE"/>
    <property type="match status" value="1"/>
</dbReference>
<gene>
    <name evidence="2" type="primary">mazG</name>
</gene>
<feature type="domain" description="NTP pyrophosphohydrolase MazG-like" evidence="1">
    <location>
        <begin position="193"/>
        <end position="247"/>
    </location>
</feature>
<keyword evidence="2" id="KW-0378">Hydrolase</keyword>
<dbReference type="NCBIfam" id="TIGR00444">
    <property type="entry name" value="mazG"/>
    <property type="match status" value="1"/>
</dbReference>
<dbReference type="NCBIfam" id="NF007113">
    <property type="entry name" value="PRK09562.1"/>
    <property type="match status" value="1"/>
</dbReference>
<sequence length="282" mass="31408">MIRASAKAIPKSLRIHWTAKPKSNSSASMVRARLRDPDGGCPWDVEQTFATILPHTIEEAYEVADAIDNNDMAALKDELGDLLFQVVFYAQMAKEAGDFDIAAVVEAISEKMVRRHPHVFGDETIQDAEAQTHAWEELKRRERADIGENPSESALDGVISALPALTRAFKLQKHAARVGFDWKTAAPIAGKVRKELAEVEAEIGEGNEERLKDELGDLLFCCVNLTRKLGIDPETALRGGNAKFERRFRRMEALMAADGLGFNDMPVDDVLEKYWTRAKGEE</sequence>
<dbReference type="GO" id="GO:0006950">
    <property type="term" value="P:response to stress"/>
    <property type="evidence" value="ECO:0007669"/>
    <property type="project" value="UniProtKB-ARBA"/>
</dbReference>
<evidence type="ECO:0000259" key="1">
    <source>
        <dbReference type="Pfam" id="PF03819"/>
    </source>
</evidence>
<dbReference type="CDD" id="cd11529">
    <property type="entry name" value="NTP-PPase_MazG_Cterm"/>
    <property type="match status" value="1"/>
</dbReference>
<feature type="domain" description="NTP pyrophosphohydrolase MazG-like" evidence="1">
    <location>
        <begin position="47"/>
        <end position="120"/>
    </location>
</feature>
<dbReference type="GO" id="GO:0046076">
    <property type="term" value="P:dTTP catabolic process"/>
    <property type="evidence" value="ECO:0007669"/>
    <property type="project" value="TreeGrafter"/>
</dbReference>
<dbReference type="GO" id="GO:0006203">
    <property type="term" value="P:dGTP catabolic process"/>
    <property type="evidence" value="ECO:0007669"/>
    <property type="project" value="TreeGrafter"/>
</dbReference>
<protein>
    <submittedName>
        <fullName evidence="2">Nucleoside triphosphate pyrophosphohydrolase (MazG)</fullName>
        <ecNumber evidence="2">3.6.1.8</ecNumber>
    </submittedName>
</protein>
<dbReference type="GO" id="GO:0046047">
    <property type="term" value="P:TTP catabolic process"/>
    <property type="evidence" value="ECO:0007669"/>
    <property type="project" value="TreeGrafter"/>
</dbReference>
<accession>A0A075HG78</accession>
<evidence type="ECO:0000313" key="2">
    <source>
        <dbReference type="EMBL" id="AIF15481.1"/>
    </source>
</evidence>
<organism evidence="2">
    <name type="scientific">uncultured marine thaumarchaeote KM3_70_D07</name>
    <dbReference type="NCBI Taxonomy" id="1456252"/>
    <lineage>
        <taxon>Archaea</taxon>
        <taxon>Nitrososphaerota</taxon>
        <taxon>environmental samples</taxon>
    </lineage>
</organism>
<dbReference type="GO" id="GO:0047693">
    <property type="term" value="F:ATP diphosphatase activity"/>
    <property type="evidence" value="ECO:0007669"/>
    <property type="project" value="UniProtKB-EC"/>
</dbReference>
<reference evidence="2" key="1">
    <citation type="journal article" date="2014" name="Genome Biol. Evol.">
        <title>Pangenome evidence for extensive interdomain horizontal transfer affecting lineage core and shell genes in uncultured planktonic thaumarchaeota and euryarchaeota.</title>
        <authorList>
            <person name="Deschamps P."/>
            <person name="Zivanovic Y."/>
            <person name="Moreira D."/>
            <person name="Rodriguez-Valera F."/>
            <person name="Lopez-Garcia P."/>
        </authorList>
    </citation>
    <scope>NUCLEOTIDE SEQUENCE</scope>
</reference>
<dbReference type="EC" id="3.6.1.8" evidence="2"/>
<dbReference type="Gene3D" id="1.10.287.1080">
    <property type="entry name" value="MazG-like"/>
    <property type="match status" value="2"/>
</dbReference>
<dbReference type="FunFam" id="1.10.287.1080:FF:000001">
    <property type="entry name" value="Nucleoside triphosphate pyrophosphohydrolase"/>
    <property type="match status" value="1"/>
</dbReference>
<dbReference type="GO" id="GO:0046061">
    <property type="term" value="P:dATP catabolic process"/>
    <property type="evidence" value="ECO:0007669"/>
    <property type="project" value="TreeGrafter"/>
</dbReference>
<dbReference type="Pfam" id="PF03819">
    <property type="entry name" value="MazG"/>
    <property type="match status" value="2"/>
</dbReference>
<dbReference type="InterPro" id="IPR011551">
    <property type="entry name" value="NTP_PyrPHydrolase_MazG"/>
</dbReference>
<dbReference type="GO" id="GO:0046081">
    <property type="term" value="P:dUTP catabolic process"/>
    <property type="evidence" value="ECO:0007669"/>
    <property type="project" value="TreeGrafter"/>
</dbReference>
<dbReference type="InterPro" id="IPR048015">
    <property type="entry name" value="NTP-PPase_MazG-like_N"/>
</dbReference>